<dbReference type="OrthoDB" id="2529286at2759"/>
<gene>
    <name evidence="1" type="ORF">GJ744_002542</name>
</gene>
<sequence>MPSSSCASVQDGSGGQEYTRWLEDLKTTLGDEVEDAAEETFLLFTKEIPSQSLGFVDSKAITLDIDVGKRTFTVQQSLGILHSNRAAGTTGAVLWKITPLVANWLSSTECFLWQLGWLRPDSTIVELGCGISGLIPRSMAPLLPSGVYVLTDQAYVMKLLHHNVFANQKQQSLRRSTREELQIQTFTFDWETDAASNISTLLGKGKEVDLILACDCIYNEYLIRPFVSTCASLCALRSSSSQRTVLLIAQQLRSEDVLQMWLDEMLKSFLIFRVPDILLPEELRNGYAIHIAIVR</sequence>
<name>A0A8H7E0D1_9EURO</name>
<dbReference type="Gene3D" id="3.40.50.150">
    <property type="entry name" value="Vaccinia Virus protein VP39"/>
    <property type="match status" value="1"/>
</dbReference>
<dbReference type="GO" id="GO:0008757">
    <property type="term" value="F:S-adenosylmethionine-dependent methyltransferase activity"/>
    <property type="evidence" value="ECO:0007669"/>
    <property type="project" value="UniProtKB-ARBA"/>
</dbReference>
<accession>A0A8H7E0D1</accession>
<dbReference type="Pfam" id="PF10294">
    <property type="entry name" value="Methyltransf_16"/>
    <property type="match status" value="1"/>
</dbReference>
<dbReference type="PANTHER" id="PTHR14614">
    <property type="entry name" value="HEPATOCELLULAR CARCINOMA-ASSOCIATED ANTIGEN"/>
    <property type="match status" value="1"/>
</dbReference>
<dbReference type="Proteomes" id="UP000606974">
    <property type="component" value="Unassembled WGS sequence"/>
</dbReference>
<dbReference type="EMBL" id="JAACFV010000144">
    <property type="protein sequence ID" value="KAF7504220.1"/>
    <property type="molecule type" value="Genomic_DNA"/>
</dbReference>
<evidence type="ECO:0008006" key="3">
    <source>
        <dbReference type="Google" id="ProtNLM"/>
    </source>
</evidence>
<evidence type="ECO:0000313" key="1">
    <source>
        <dbReference type="EMBL" id="KAF7504220.1"/>
    </source>
</evidence>
<reference evidence="1" key="1">
    <citation type="submission" date="2020-02" db="EMBL/GenBank/DDBJ databases">
        <authorList>
            <person name="Palmer J.M."/>
        </authorList>
    </citation>
    <scope>NUCLEOTIDE SEQUENCE</scope>
    <source>
        <strain evidence="1">EPUS1.4</strain>
        <tissue evidence="1">Thallus</tissue>
    </source>
</reference>
<dbReference type="InterPro" id="IPR019410">
    <property type="entry name" value="Methyltransf_16"/>
</dbReference>
<keyword evidence="2" id="KW-1185">Reference proteome</keyword>
<organism evidence="1 2">
    <name type="scientific">Endocarpon pusillum</name>
    <dbReference type="NCBI Taxonomy" id="364733"/>
    <lineage>
        <taxon>Eukaryota</taxon>
        <taxon>Fungi</taxon>
        <taxon>Dikarya</taxon>
        <taxon>Ascomycota</taxon>
        <taxon>Pezizomycotina</taxon>
        <taxon>Eurotiomycetes</taxon>
        <taxon>Chaetothyriomycetidae</taxon>
        <taxon>Verrucariales</taxon>
        <taxon>Verrucariaceae</taxon>
        <taxon>Endocarpon</taxon>
    </lineage>
</organism>
<dbReference type="GO" id="GO:0005829">
    <property type="term" value="C:cytosol"/>
    <property type="evidence" value="ECO:0007669"/>
    <property type="project" value="TreeGrafter"/>
</dbReference>
<comment type="caution">
    <text evidence="1">The sequence shown here is derived from an EMBL/GenBank/DDBJ whole genome shotgun (WGS) entry which is preliminary data.</text>
</comment>
<dbReference type="InterPro" id="IPR029063">
    <property type="entry name" value="SAM-dependent_MTases_sf"/>
</dbReference>
<dbReference type="AlphaFoldDB" id="A0A8H7E0D1"/>
<protein>
    <recommendedName>
        <fullName evidence="3">Diaminohydroxyphosphoribosylamino-pyrimidine deaminase</fullName>
    </recommendedName>
</protein>
<proteinExistence type="predicted"/>
<dbReference type="SUPFAM" id="SSF53335">
    <property type="entry name" value="S-adenosyl-L-methionine-dependent methyltransferases"/>
    <property type="match status" value="1"/>
</dbReference>
<evidence type="ECO:0000313" key="2">
    <source>
        <dbReference type="Proteomes" id="UP000606974"/>
    </source>
</evidence>
<dbReference type="PANTHER" id="PTHR14614:SF109">
    <property type="entry name" value="RIBOSOMAL LYSINE N-METHYLTRANSFERASE 5"/>
    <property type="match status" value="1"/>
</dbReference>
<dbReference type="GO" id="GO:0032991">
    <property type="term" value="C:protein-containing complex"/>
    <property type="evidence" value="ECO:0007669"/>
    <property type="project" value="TreeGrafter"/>
</dbReference>